<sequence length="54" mass="6306">MAICPVCKAEVNEKTAKFKSKYRRKNYYCCCAGCKKAFDENPEKYIITTPKDIY</sequence>
<dbReference type="InterPro" id="IPR009078">
    <property type="entry name" value="Ferritin-like_SF"/>
</dbReference>
<dbReference type="Pfam" id="PF04945">
    <property type="entry name" value="YHS"/>
    <property type="match status" value="1"/>
</dbReference>
<dbReference type="InterPro" id="IPR012348">
    <property type="entry name" value="RNR-like"/>
</dbReference>
<feature type="domain" description="TRASH" evidence="1">
    <location>
        <begin position="4"/>
        <end position="42"/>
    </location>
</feature>
<dbReference type="Gene3D" id="1.10.620.20">
    <property type="entry name" value="Ribonucleotide Reductase, subunit A"/>
    <property type="match status" value="1"/>
</dbReference>
<evidence type="ECO:0000313" key="2">
    <source>
        <dbReference type="EMBL" id="GAH97269.1"/>
    </source>
</evidence>
<dbReference type="GO" id="GO:0016491">
    <property type="term" value="F:oxidoreductase activity"/>
    <property type="evidence" value="ECO:0007669"/>
    <property type="project" value="InterPro"/>
</dbReference>
<organism evidence="2">
    <name type="scientific">marine sediment metagenome</name>
    <dbReference type="NCBI Taxonomy" id="412755"/>
    <lineage>
        <taxon>unclassified sequences</taxon>
        <taxon>metagenomes</taxon>
        <taxon>ecological metagenomes</taxon>
    </lineage>
</organism>
<dbReference type="InterPro" id="IPR007029">
    <property type="entry name" value="YHS_dom"/>
</dbReference>
<dbReference type="SMART" id="SM00746">
    <property type="entry name" value="TRASH"/>
    <property type="match status" value="1"/>
</dbReference>
<name>X1L4A3_9ZZZZ</name>
<dbReference type="SUPFAM" id="SSF47240">
    <property type="entry name" value="Ferritin-like"/>
    <property type="match status" value="1"/>
</dbReference>
<accession>X1L4A3</accession>
<dbReference type="InterPro" id="IPR011017">
    <property type="entry name" value="TRASH_dom"/>
</dbReference>
<proteinExistence type="predicted"/>
<dbReference type="AlphaFoldDB" id="X1L4A3"/>
<comment type="caution">
    <text evidence="2">The sequence shown here is derived from an EMBL/GenBank/DDBJ whole genome shotgun (WGS) entry which is preliminary data.</text>
</comment>
<reference evidence="2" key="1">
    <citation type="journal article" date="2014" name="Front. Microbiol.">
        <title>High frequency of phylogenetically diverse reductive dehalogenase-homologous genes in deep subseafloor sedimentary metagenomes.</title>
        <authorList>
            <person name="Kawai M."/>
            <person name="Futagami T."/>
            <person name="Toyoda A."/>
            <person name="Takaki Y."/>
            <person name="Nishi S."/>
            <person name="Hori S."/>
            <person name="Arai W."/>
            <person name="Tsubouchi T."/>
            <person name="Morono Y."/>
            <person name="Uchiyama I."/>
            <person name="Ito T."/>
            <person name="Fujiyama A."/>
            <person name="Inagaki F."/>
            <person name="Takami H."/>
        </authorList>
    </citation>
    <scope>NUCLEOTIDE SEQUENCE</scope>
    <source>
        <strain evidence="2">Expedition CK06-06</strain>
    </source>
</reference>
<gene>
    <name evidence="2" type="ORF">S06H3_01423</name>
</gene>
<protein>
    <recommendedName>
        <fullName evidence="1">TRASH domain-containing protein</fullName>
    </recommendedName>
</protein>
<dbReference type="EMBL" id="BARV01000355">
    <property type="protein sequence ID" value="GAH97269.1"/>
    <property type="molecule type" value="Genomic_DNA"/>
</dbReference>
<evidence type="ECO:0000259" key="1">
    <source>
        <dbReference type="SMART" id="SM00746"/>
    </source>
</evidence>